<keyword evidence="2" id="KW-1185">Reference proteome</keyword>
<dbReference type="Proteomes" id="UP000244722">
    <property type="component" value="Unassembled WGS sequence"/>
</dbReference>
<dbReference type="AlphaFoldDB" id="A0A2T6ZP35"/>
<accession>A0A2T6ZP35</accession>
<gene>
    <name evidence="1" type="ORF">B9Z19DRAFT_1128504</name>
</gene>
<evidence type="ECO:0000313" key="1">
    <source>
        <dbReference type="EMBL" id="PUU77243.1"/>
    </source>
</evidence>
<reference evidence="1 2" key="1">
    <citation type="submission" date="2017-04" db="EMBL/GenBank/DDBJ databases">
        <title>Draft genome sequence of Tuber borchii Vittad., a whitish edible truffle.</title>
        <authorList>
            <consortium name="DOE Joint Genome Institute"/>
            <person name="Murat C."/>
            <person name="Kuo A."/>
            <person name="Barry K.W."/>
            <person name="Clum A."/>
            <person name="Dockter R.B."/>
            <person name="Fauchery L."/>
            <person name="Iotti M."/>
            <person name="Kohler A."/>
            <person name="Labutti K."/>
            <person name="Lindquist E.A."/>
            <person name="Lipzen A."/>
            <person name="Ohm R.A."/>
            <person name="Wang M."/>
            <person name="Grigoriev I.V."/>
            <person name="Zambonelli A."/>
            <person name="Martin F.M."/>
        </authorList>
    </citation>
    <scope>NUCLEOTIDE SEQUENCE [LARGE SCALE GENOMIC DNA]</scope>
    <source>
        <strain evidence="1 2">Tbo3840</strain>
    </source>
</reference>
<dbReference type="OrthoDB" id="5414761at2759"/>
<sequence length="224" mass="24597">MFGCLRARLSQFPAIPRPASPPSTTVIRLFTTRNVIWNSAIGNYRDQVARRGGASGPARILPADEIISDVTHQILQTQIAKDVGIKYLSKAIDSEAKAQKIAPIIHGYLFGEKSRWIVPLVVSHLNGPYWVFFLLDSGSPTTFFSEEASKVLGFGQNNVGTLTQIAGRDTPAEPAPEGCFFSQVNLLGTDFCRLNGVYKVEDYRMGKVQLCFGGGWDLMEKATL</sequence>
<dbReference type="EMBL" id="NESQ01000157">
    <property type="protein sequence ID" value="PUU77243.1"/>
    <property type="molecule type" value="Genomic_DNA"/>
</dbReference>
<proteinExistence type="predicted"/>
<dbReference type="STRING" id="42251.A0A2T6ZP35"/>
<name>A0A2T6ZP35_TUBBO</name>
<organism evidence="1 2">
    <name type="scientific">Tuber borchii</name>
    <name type="common">White truffle</name>
    <dbReference type="NCBI Taxonomy" id="42251"/>
    <lineage>
        <taxon>Eukaryota</taxon>
        <taxon>Fungi</taxon>
        <taxon>Dikarya</taxon>
        <taxon>Ascomycota</taxon>
        <taxon>Pezizomycotina</taxon>
        <taxon>Pezizomycetes</taxon>
        <taxon>Pezizales</taxon>
        <taxon>Tuberaceae</taxon>
        <taxon>Tuber</taxon>
    </lineage>
</organism>
<evidence type="ECO:0000313" key="2">
    <source>
        <dbReference type="Proteomes" id="UP000244722"/>
    </source>
</evidence>
<comment type="caution">
    <text evidence="1">The sequence shown here is derived from an EMBL/GenBank/DDBJ whole genome shotgun (WGS) entry which is preliminary data.</text>
</comment>
<protein>
    <submittedName>
        <fullName evidence="1">Uncharacterized protein</fullName>
    </submittedName>
</protein>